<protein>
    <recommendedName>
        <fullName evidence="4">SIR2-like domain-containing protein</fullName>
    </recommendedName>
</protein>
<proteinExistence type="predicted"/>
<comment type="caution">
    <text evidence="2">The sequence shown here is derived from an EMBL/GenBank/DDBJ whole genome shotgun (WGS) entry which is preliminary data.</text>
</comment>
<dbReference type="EMBL" id="BSNK01000002">
    <property type="protein sequence ID" value="GLQ23859.1"/>
    <property type="molecule type" value="Genomic_DNA"/>
</dbReference>
<accession>A0ABQ5VA38</accession>
<dbReference type="Proteomes" id="UP001161391">
    <property type="component" value="Unassembled WGS sequence"/>
</dbReference>
<gene>
    <name evidence="2" type="ORF">GCM10007853_17330</name>
</gene>
<organism evidence="2 3">
    <name type="scientific">Algimonas ampicilliniresistens</name>
    <dbReference type="NCBI Taxonomy" id="1298735"/>
    <lineage>
        <taxon>Bacteria</taxon>
        <taxon>Pseudomonadati</taxon>
        <taxon>Pseudomonadota</taxon>
        <taxon>Alphaproteobacteria</taxon>
        <taxon>Maricaulales</taxon>
        <taxon>Robiginitomaculaceae</taxon>
        <taxon>Algimonas</taxon>
    </lineage>
</organism>
<feature type="region of interest" description="Disordered" evidence="1">
    <location>
        <begin position="200"/>
        <end position="221"/>
    </location>
</feature>
<reference evidence="2" key="1">
    <citation type="journal article" date="2014" name="Int. J. Syst. Evol. Microbiol.">
        <title>Complete genome of a new Firmicutes species belonging to the dominant human colonic microbiota ('Ruminococcus bicirculans') reveals two chromosomes and a selective capacity to utilize plant glucans.</title>
        <authorList>
            <consortium name="NISC Comparative Sequencing Program"/>
            <person name="Wegmann U."/>
            <person name="Louis P."/>
            <person name="Goesmann A."/>
            <person name="Henrissat B."/>
            <person name="Duncan S.H."/>
            <person name="Flint H.J."/>
        </authorList>
    </citation>
    <scope>NUCLEOTIDE SEQUENCE</scope>
    <source>
        <strain evidence="2">NBRC 108219</strain>
    </source>
</reference>
<evidence type="ECO:0000256" key="1">
    <source>
        <dbReference type="SAM" id="MobiDB-lite"/>
    </source>
</evidence>
<evidence type="ECO:0008006" key="4">
    <source>
        <dbReference type="Google" id="ProtNLM"/>
    </source>
</evidence>
<evidence type="ECO:0000313" key="3">
    <source>
        <dbReference type="Proteomes" id="UP001161391"/>
    </source>
</evidence>
<keyword evidence="3" id="KW-1185">Reference proteome</keyword>
<reference evidence="2" key="2">
    <citation type="submission" date="2023-01" db="EMBL/GenBank/DDBJ databases">
        <title>Draft genome sequence of Algimonas ampicilliniresistens strain NBRC 108219.</title>
        <authorList>
            <person name="Sun Q."/>
            <person name="Mori K."/>
        </authorList>
    </citation>
    <scope>NUCLEOTIDE SEQUENCE</scope>
    <source>
        <strain evidence="2">NBRC 108219</strain>
    </source>
</reference>
<name>A0ABQ5VA38_9PROT</name>
<evidence type="ECO:0000313" key="2">
    <source>
        <dbReference type="EMBL" id="GLQ23859.1"/>
    </source>
</evidence>
<sequence length="221" mass="24079">MRNTESRGEAQFGTYEIYLAKLHGSLSWEQTASGDVRAFQIDARCGDIFDFVDGNTATSPSSLIFPSSAKFVDTVGFVYGEMIRRFTHFLSRPNVTLLISGYGFGDFHLNRVLLSALNNPTLQLVVYLPEINGFEANGDPTNLADLRPGLVKFLNLKLPQVAILGGGAAAYFSEMTSHLPDPTILDDPAERSRQIAKALAQELNPTTPTTPPTPTTTTPIL</sequence>